<dbReference type="InterPro" id="IPR037167">
    <property type="entry name" value="Peptidase_S11_C_sf"/>
</dbReference>
<evidence type="ECO:0000256" key="9">
    <source>
        <dbReference type="ARBA" id="ARBA00022960"/>
    </source>
</evidence>
<organism evidence="20 21">
    <name type="scientific">Anaerotignum lactatifermentans DSM 14214</name>
    <dbReference type="NCBI Taxonomy" id="1121323"/>
    <lineage>
        <taxon>Bacteria</taxon>
        <taxon>Bacillati</taxon>
        <taxon>Bacillota</taxon>
        <taxon>Clostridia</taxon>
        <taxon>Lachnospirales</taxon>
        <taxon>Anaerotignaceae</taxon>
        <taxon>Anaerotignum</taxon>
    </lineage>
</organism>
<protein>
    <recommendedName>
        <fullName evidence="4">serine-type D-Ala-D-Ala carboxypeptidase</fullName>
        <ecNumber evidence="4">3.4.16.4</ecNumber>
    </recommendedName>
</protein>
<dbReference type="SUPFAM" id="SSF69189">
    <property type="entry name" value="Penicillin-binding protein associated domain"/>
    <property type="match status" value="1"/>
</dbReference>
<keyword evidence="17" id="KW-0472">Membrane</keyword>
<dbReference type="SUPFAM" id="SSF56601">
    <property type="entry name" value="beta-lactamase/transpeptidase-like"/>
    <property type="match status" value="1"/>
</dbReference>
<dbReference type="SMART" id="SM00936">
    <property type="entry name" value="PBP5_C"/>
    <property type="match status" value="1"/>
</dbReference>
<feature type="signal peptide" evidence="18">
    <location>
        <begin position="1"/>
        <end position="24"/>
    </location>
</feature>
<dbReference type="InterPro" id="IPR001967">
    <property type="entry name" value="Peptidase_S11_N"/>
</dbReference>
<keyword evidence="11" id="KW-0961">Cell wall biogenesis/degradation</keyword>
<reference evidence="20 21" key="1">
    <citation type="submission" date="2016-11" db="EMBL/GenBank/DDBJ databases">
        <authorList>
            <person name="Jaros S."/>
            <person name="Januszkiewicz K."/>
            <person name="Wedrychowicz H."/>
        </authorList>
    </citation>
    <scope>NUCLEOTIDE SEQUENCE [LARGE SCALE GENOMIC DNA]</scope>
    <source>
        <strain evidence="20 21">DSM 14214</strain>
    </source>
</reference>
<keyword evidence="5 20" id="KW-0121">Carboxypeptidase</keyword>
<evidence type="ECO:0000256" key="17">
    <source>
        <dbReference type="SAM" id="Phobius"/>
    </source>
</evidence>
<evidence type="ECO:0000256" key="3">
    <source>
        <dbReference type="ARBA" id="ARBA00007164"/>
    </source>
</evidence>
<evidence type="ECO:0000256" key="1">
    <source>
        <dbReference type="ARBA" id="ARBA00003217"/>
    </source>
</evidence>
<evidence type="ECO:0000256" key="6">
    <source>
        <dbReference type="ARBA" id="ARBA00022670"/>
    </source>
</evidence>
<dbReference type="GO" id="GO:0009002">
    <property type="term" value="F:serine-type D-Ala-D-Ala carboxypeptidase activity"/>
    <property type="evidence" value="ECO:0007669"/>
    <property type="project" value="UniProtKB-EC"/>
</dbReference>
<dbReference type="Pfam" id="PF00768">
    <property type="entry name" value="Peptidase_S11"/>
    <property type="match status" value="1"/>
</dbReference>
<dbReference type="GO" id="GO:0008360">
    <property type="term" value="P:regulation of cell shape"/>
    <property type="evidence" value="ECO:0007669"/>
    <property type="project" value="UniProtKB-KW"/>
</dbReference>
<proteinExistence type="inferred from homology"/>
<keyword evidence="21" id="KW-1185">Reference proteome</keyword>
<accession>A0A1M6NA43</accession>
<dbReference type="GO" id="GO:0009252">
    <property type="term" value="P:peptidoglycan biosynthetic process"/>
    <property type="evidence" value="ECO:0007669"/>
    <property type="project" value="UniProtKB-UniPathway"/>
</dbReference>
<keyword evidence="8" id="KW-0378">Hydrolase</keyword>
<evidence type="ECO:0000256" key="16">
    <source>
        <dbReference type="SAM" id="MobiDB-lite"/>
    </source>
</evidence>
<keyword evidence="17" id="KW-1133">Transmembrane helix</keyword>
<evidence type="ECO:0000256" key="7">
    <source>
        <dbReference type="ARBA" id="ARBA00022729"/>
    </source>
</evidence>
<evidence type="ECO:0000256" key="12">
    <source>
        <dbReference type="ARBA" id="ARBA00034000"/>
    </source>
</evidence>
<dbReference type="PRINTS" id="PR00725">
    <property type="entry name" value="DADACBPTASE1"/>
</dbReference>
<feature type="compositionally biased region" description="Low complexity" evidence="16">
    <location>
        <begin position="35"/>
        <end position="49"/>
    </location>
</feature>
<evidence type="ECO:0000259" key="19">
    <source>
        <dbReference type="SMART" id="SM00936"/>
    </source>
</evidence>
<dbReference type="EC" id="3.4.16.4" evidence="4"/>
<dbReference type="PANTHER" id="PTHR21581">
    <property type="entry name" value="D-ALANYL-D-ALANINE CARBOXYPEPTIDASE"/>
    <property type="match status" value="1"/>
</dbReference>
<feature type="active site" description="Acyl-ester intermediate" evidence="13">
    <location>
        <position position="85"/>
    </location>
</feature>
<comment type="similarity">
    <text evidence="3 15">Belongs to the peptidase S11 family.</text>
</comment>
<evidence type="ECO:0000313" key="21">
    <source>
        <dbReference type="Proteomes" id="UP000183975"/>
    </source>
</evidence>
<evidence type="ECO:0000256" key="11">
    <source>
        <dbReference type="ARBA" id="ARBA00023316"/>
    </source>
</evidence>
<dbReference type="AlphaFoldDB" id="A0A1M6NA43"/>
<feature type="active site" evidence="13">
    <location>
        <position position="143"/>
    </location>
</feature>
<evidence type="ECO:0000256" key="4">
    <source>
        <dbReference type="ARBA" id="ARBA00012448"/>
    </source>
</evidence>
<keyword evidence="7 18" id="KW-0732">Signal</keyword>
<dbReference type="InterPro" id="IPR015956">
    <property type="entry name" value="Peniciliin-bd_prot_C_sf"/>
</dbReference>
<dbReference type="InterPro" id="IPR018044">
    <property type="entry name" value="Peptidase_S11"/>
</dbReference>
<dbReference type="Pfam" id="PF07943">
    <property type="entry name" value="PBP5_C"/>
    <property type="match status" value="1"/>
</dbReference>
<gene>
    <name evidence="20" type="ORF">SAMN02745138_00816</name>
</gene>
<sequence>MKHKIFSLILAATLLFTAAFPAYATETEGTETETTESTTTNTDGTSTDITSDELSLTAESAILMDATTGKILYEKNSRTKQYPASITKLMTILLALEHGSLEDEITFSHDAVFSIEPGSAHIAIQEGEILTLEQVLYGIMLRSANECANAAAEYVDGSLEKFAEHMTARAKELGCENTNFVNANGLFDENHYTTAYDMALIAQELLKNETYRSMMSNTYYVIPPTNKQPEERPLHGQHQMLNESSLYYYEYAEGGKTGYTVEAQNTLVTYAKQGDTELIAVVLKCNGAQHYVDTKALFDYGFANYQTVKAFSAADLTQNVAITETYKDKTTTLDSITAAPASDVYVTIPKNATIESITKAVDCPESASVPVAVGDKLGTVVLSMDGEALATVDLTAQKEVKATTDEERAAQAAAARNKILKRIAIGVGIVFGILVVVFCCCRYIGYQRRERRRAMRKAKRQERLRQHHSHTFRHKR</sequence>
<keyword evidence="6" id="KW-0645">Protease</keyword>
<feature type="binding site" evidence="14">
    <location>
        <position position="256"/>
    </location>
    <ligand>
        <name>substrate</name>
    </ligand>
</feature>
<dbReference type="UniPathway" id="UPA00219"/>
<feature type="chain" id="PRO_5012793760" description="serine-type D-Ala-D-Ala carboxypeptidase" evidence="18">
    <location>
        <begin position="25"/>
        <end position="476"/>
    </location>
</feature>
<evidence type="ECO:0000256" key="14">
    <source>
        <dbReference type="PIRSR" id="PIRSR618044-2"/>
    </source>
</evidence>
<dbReference type="Gene3D" id="3.40.710.10">
    <property type="entry name" value="DD-peptidase/beta-lactamase superfamily"/>
    <property type="match status" value="1"/>
</dbReference>
<feature type="domain" description="Peptidase S11 D-Ala-D-Ala carboxypeptidase A C-terminal" evidence="19">
    <location>
        <begin position="305"/>
        <end position="402"/>
    </location>
</feature>
<name>A0A1M6NA43_9FIRM</name>
<dbReference type="GO" id="GO:0071555">
    <property type="term" value="P:cell wall organization"/>
    <property type="evidence" value="ECO:0007669"/>
    <property type="project" value="UniProtKB-KW"/>
</dbReference>
<evidence type="ECO:0000256" key="10">
    <source>
        <dbReference type="ARBA" id="ARBA00022984"/>
    </source>
</evidence>
<dbReference type="GO" id="GO:0006508">
    <property type="term" value="P:proteolysis"/>
    <property type="evidence" value="ECO:0007669"/>
    <property type="project" value="UniProtKB-KW"/>
</dbReference>
<evidence type="ECO:0000256" key="13">
    <source>
        <dbReference type="PIRSR" id="PIRSR618044-1"/>
    </source>
</evidence>
<evidence type="ECO:0000256" key="2">
    <source>
        <dbReference type="ARBA" id="ARBA00004752"/>
    </source>
</evidence>
<dbReference type="PANTHER" id="PTHR21581:SF33">
    <property type="entry name" value="D-ALANYL-D-ALANINE CARBOXYPEPTIDASE DACB"/>
    <property type="match status" value="1"/>
</dbReference>
<feature type="transmembrane region" description="Helical" evidence="17">
    <location>
        <begin position="423"/>
        <end position="445"/>
    </location>
</feature>
<dbReference type="EMBL" id="FRAH01000009">
    <property type="protein sequence ID" value="SHJ92527.1"/>
    <property type="molecule type" value="Genomic_DNA"/>
</dbReference>
<evidence type="ECO:0000256" key="5">
    <source>
        <dbReference type="ARBA" id="ARBA00022645"/>
    </source>
</evidence>
<feature type="region of interest" description="Disordered" evidence="16">
    <location>
        <begin position="455"/>
        <end position="476"/>
    </location>
</feature>
<dbReference type="InterPro" id="IPR012907">
    <property type="entry name" value="Peptidase_S11_C"/>
</dbReference>
<feature type="region of interest" description="Disordered" evidence="16">
    <location>
        <begin position="26"/>
        <end position="49"/>
    </location>
</feature>
<keyword evidence="10" id="KW-0573">Peptidoglycan synthesis</keyword>
<dbReference type="InterPro" id="IPR012338">
    <property type="entry name" value="Beta-lactam/transpept-like"/>
</dbReference>
<comment type="catalytic activity">
    <reaction evidence="12">
        <text>Preferential cleavage: (Ac)2-L-Lys-D-Ala-|-D-Ala. Also transpeptidation of peptidyl-alanyl moieties that are N-acyl substituents of D-alanine.</text>
        <dbReference type="EC" id="3.4.16.4"/>
    </reaction>
</comment>
<dbReference type="OrthoDB" id="9791132at2"/>
<dbReference type="RefSeq" id="WP_072849443.1">
    <property type="nucleotide sequence ID" value="NZ_FRAH01000009.1"/>
</dbReference>
<comment type="function">
    <text evidence="1">Removes C-terminal D-alanyl residues from sugar-peptide cell wall precursors.</text>
</comment>
<keyword evidence="17" id="KW-0812">Transmembrane</keyword>
<evidence type="ECO:0000256" key="18">
    <source>
        <dbReference type="SAM" id="SignalP"/>
    </source>
</evidence>
<dbReference type="Proteomes" id="UP000183975">
    <property type="component" value="Unassembled WGS sequence"/>
</dbReference>
<keyword evidence="9" id="KW-0133">Cell shape</keyword>
<evidence type="ECO:0000256" key="15">
    <source>
        <dbReference type="RuleBase" id="RU004016"/>
    </source>
</evidence>
<comment type="pathway">
    <text evidence="2">Cell wall biogenesis; peptidoglycan biosynthesis.</text>
</comment>
<evidence type="ECO:0000313" key="20">
    <source>
        <dbReference type="EMBL" id="SHJ92527.1"/>
    </source>
</evidence>
<evidence type="ECO:0000256" key="8">
    <source>
        <dbReference type="ARBA" id="ARBA00022801"/>
    </source>
</evidence>
<dbReference type="Gene3D" id="2.60.410.10">
    <property type="entry name" value="D-Ala-D-Ala carboxypeptidase, C-terminal domain"/>
    <property type="match status" value="1"/>
</dbReference>
<feature type="active site" description="Proton acceptor" evidence="13">
    <location>
        <position position="88"/>
    </location>
</feature>